<evidence type="ECO:0000256" key="1">
    <source>
        <dbReference type="ARBA" id="ARBA00007613"/>
    </source>
</evidence>
<dbReference type="Proteomes" id="UP000287502">
    <property type="component" value="Chromosome"/>
</dbReference>
<dbReference type="PANTHER" id="PTHR32063:SF18">
    <property type="entry name" value="CATION EFFLUX SYSTEM PROTEIN"/>
    <property type="match status" value="1"/>
</dbReference>
<feature type="transmembrane region" description="Helical" evidence="2">
    <location>
        <begin position="989"/>
        <end position="1012"/>
    </location>
</feature>
<dbReference type="Gene3D" id="1.20.1640.10">
    <property type="entry name" value="Multidrug efflux transporter AcrB transmembrane domain"/>
    <property type="match status" value="2"/>
</dbReference>
<dbReference type="GO" id="GO:0042910">
    <property type="term" value="F:xenobiotic transmembrane transporter activity"/>
    <property type="evidence" value="ECO:0007669"/>
    <property type="project" value="TreeGrafter"/>
</dbReference>
<dbReference type="SUPFAM" id="SSF82866">
    <property type="entry name" value="Multidrug efflux transporter AcrB transmembrane domain"/>
    <property type="match status" value="2"/>
</dbReference>
<protein>
    <submittedName>
        <fullName evidence="3">AcrB/AcrD/AcrF family protein</fullName>
    </submittedName>
</protein>
<dbReference type="SUPFAM" id="SSF82714">
    <property type="entry name" value="Multidrug efflux transporter AcrB TolC docking domain, DN and DC subdomains"/>
    <property type="match status" value="2"/>
</dbReference>
<feature type="transmembrane region" description="Helical" evidence="2">
    <location>
        <begin position="912"/>
        <end position="936"/>
    </location>
</feature>
<feature type="transmembrane region" description="Helical" evidence="2">
    <location>
        <begin position="470"/>
        <end position="491"/>
    </location>
</feature>
<evidence type="ECO:0000256" key="2">
    <source>
        <dbReference type="SAM" id="Phobius"/>
    </source>
</evidence>
<dbReference type="SUPFAM" id="SSF82693">
    <property type="entry name" value="Multidrug efflux transporter AcrB pore domain, PN1, PN2, PC1 and PC2 subdomains"/>
    <property type="match status" value="3"/>
</dbReference>
<comment type="similarity">
    <text evidence="1">Belongs to the outer membrane factor (OMF) (TC 1.B.17) family.</text>
</comment>
<feature type="transmembrane region" description="Helical" evidence="2">
    <location>
        <begin position="12"/>
        <end position="30"/>
    </location>
</feature>
<gene>
    <name evidence="3" type="ORF">EP073_09800</name>
</gene>
<dbReference type="Pfam" id="PF02321">
    <property type="entry name" value="OEP"/>
    <property type="match status" value="2"/>
</dbReference>
<feature type="transmembrane region" description="Helical" evidence="2">
    <location>
        <begin position="957"/>
        <end position="977"/>
    </location>
</feature>
<dbReference type="Gene3D" id="3.30.2090.10">
    <property type="entry name" value="Multidrug efflux transporter AcrB TolC docking domain, DN and DC subdomains"/>
    <property type="match status" value="2"/>
</dbReference>
<dbReference type="SUPFAM" id="SSF56954">
    <property type="entry name" value="Outer membrane efflux proteins (OEP)"/>
    <property type="match status" value="1"/>
</dbReference>
<dbReference type="PANTHER" id="PTHR32063">
    <property type="match status" value="1"/>
</dbReference>
<dbReference type="GO" id="GO:0015562">
    <property type="term" value="F:efflux transmembrane transporter activity"/>
    <property type="evidence" value="ECO:0007669"/>
    <property type="project" value="InterPro"/>
</dbReference>
<feature type="transmembrane region" description="Helical" evidence="2">
    <location>
        <begin position="1019"/>
        <end position="1036"/>
    </location>
</feature>
<evidence type="ECO:0000313" key="3">
    <source>
        <dbReference type="EMBL" id="QAR33685.1"/>
    </source>
</evidence>
<organism evidence="3 4">
    <name type="scientific">Geovibrio thiophilus</name>
    <dbReference type="NCBI Taxonomy" id="139438"/>
    <lineage>
        <taxon>Bacteria</taxon>
        <taxon>Pseudomonadati</taxon>
        <taxon>Deferribacterota</taxon>
        <taxon>Deferribacteres</taxon>
        <taxon>Deferribacterales</taxon>
        <taxon>Geovibrionaceae</taxon>
        <taxon>Geovibrio</taxon>
    </lineage>
</organism>
<dbReference type="PRINTS" id="PR00702">
    <property type="entry name" value="ACRIFLAVINRP"/>
</dbReference>
<name>A0A410K052_9BACT</name>
<dbReference type="InterPro" id="IPR027463">
    <property type="entry name" value="AcrB_DN_DC_subdom"/>
</dbReference>
<dbReference type="Pfam" id="PF00873">
    <property type="entry name" value="ACR_tran"/>
    <property type="match status" value="1"/>
</dbReference>
<dbReference type="Gene3D" id="3.30.70.1320">
    <property type="entry name" value="Multidrug efflux transporter AcrB pore domain like"/>
    <property type="match status" value="1"/>
</dbReference>
<feature type="transmembrane region" description="Helical" evidence="2">
    <location>
        <begin position="860"/>
        <end position="879"/>
    </location>
</feature>
<keyword evidence="2" id="KW-0472">Membrane</keyword>
<accession>A0A410K052</accession>
<dbReference type="GO" id="GO:0005886">
    <property type="term" value="C:plasma membrane"/>
    <property type="evidence" value="ECO:0007669"/>
    <property type="project" value="TreeGrafter"/>
</dbReference>
<feature type="transmembrane region" description="Helical" evidence="2">
    <location>
        <begin position="432"/>
        <end position="458"/>
    </location>
</feature>
<evidence type="ECO:0000313" key="4">
    <source>
        <dbReference type="Proteomes" id="UP000287502"/>
    </source>
</evidence>
<sequence>MKFIKSSLNHPIVTVVITLAVVIAGIHAFMKMPRTEDPSITIRTGLVFAVYPGATSEEVERRLTVKLEEHIFKFPEIRKGKTYSTSRPGLAVINVELEDYVTEADLFWAKLRNELTEARSEFPEGVAGVSVNSDFGDTVAMLIAVHGRKYGYRELSDYADKIKDGLRSVREVGKLAVYGRQQEQITVSTDSERLSAYAADPMKIARALKERNVTGFSGSFESAENKIPIKTGGFFSAEDDVRNTLIDVSRTTGHPIYLKDVADVQRVYEDPSFMVRYDGEAALLLSVEMQEGKNIVELGESIGRVFTELKSILPPDLSLDLVADQPTVVRERMSTLTHEFMLAIASVILVTIILLPIRVAVIAAVAIPVTLCATLGLMNTFEIALHQVSIASLIMVLGIVVDDAIVIADNYVELLDRKVPKEDTAWRSAGDVFVPVLTATLTIIFSFLPLLILTGSVGEFISALPKTVSIALSVSFIVAVMLTPIMCRFFIKKGLHDETAGRKRKRTVLDRVQNAYAVTISIFMKRKYLAAVVGISAVLLGGLYFRYVPQQFFPSAERNQFVIDVWMPQGSRIETTDDIMRRIEKALGSRKDISHFASFAGRSAPRFYYNVNPQQPDPAYGQFIVNTASEEATSALVYELRRTLAETAPEALVIVKELQQGNLLEAPVEVRISGYDIQELKRIGAEISGIISAVPYSDFVHTDFFNDSMMIDVDVDTDAAARLGIPASAIAGYLYGGFDGLSVTDYREGERVIPVVLRLNEENRKSFSDIGDYYITSPLTGAKVPVRSVAELKPELQASRIVRRNGVPTLTVRAFVKEGYYASALLGDVRPAVEAIKLPAGYKISYGGELLNREETFPQMVVALGISLAAIFFVLLVQFKNIREPLVVMSSIPLALPGAMFGLFITNNPFGFTAFMGLISLCGIVVRNAIILVDYIKEKTAEGHSLERAATEAGERRLRPIFLTTMAAAVGVTPMILSGSSLWSPLASVIAVGLVFSMFFTLLVVPVLYVVVMSRKGRTSTAAVLVLLLFAGTANAETFTLKQAEEYALKNSRNLKITEAKIQEQAAAKLTARADYFPMLSVESMYTQTSNNGVVTIDKGALGTVPGLGGFPTEDLEIDQGSNSLFIVSTTLKQPLTQLFKINEGAGAADADLKKAGAEQRKAVNETAFAVRQLYYGILLAEQQSAVYRVYVGAFEHAVMEARDAFNAGNVLESAVMEAETGLLNSRQNVIAAETRLSDLRAQFRDLLNLPKDTEIVLSDTFDDEPENVNITSAEAYLTSPDVQAAEYALKKTMHARSAAKDEYIPDLGLFVRHTYQDGVPFVDSSITTFGVQAEWNVFDWGKRKGLVGQRNAQVTQASENLRNVRGRLDVELNRLSGRLEYAAGALKTAEKAAELGMESFRQMKDRLRAGLVSESKYMQAGAAAEKALYDMRAARLNLLLTAAELRKTAGVLVLAN</sequence>
<dbReference type="InterPro" id="IPR003423">
    <property type="entry name" value="OMP_efflux"/>
</dbReference>
<dbReference type="KEGG" id="gtl:EP073_09800"/>
<dbReference type="InterPro" id="IPR001036">
    <property type="entry name" value="Acrflvin-R"/>
</dbReference>
<dbReference type="Gene3D" id="3.30.70.1440">
    <property type="entry name" value="Multidrug efflux transporter AcrB pore domain"/>
    <property type="match status" value="1"/>
</dbReference>
<dbReference type="RefSeq" id="WP_128466971.1">
    <property type="nucleotide sequence ID" value="NZ_CP035108.1"/>
</dbReference>
<proteinExistence type="inferred from homology"/>
<feature type="transmembrane region" description="Helical" evidence="2">
    <location>
        <begin position="340"/>
        <end position="369"/>
    </location>
</feature>
<dbReference type="EMBL" id="CP035108">
    <property type="protein sequence ID" value="QAR33685.1"/>
    <property type="molecule type" value="Genomic_DNA"/>
</dbReference>
<keyword evidence="4" id="KW-1185">Reference proteome</keyword>
<keyword evidence="2" id="KW-0812">Transmembrane</keyword>
<keyword evidence="2" id="KW-1133">Transmembrane helix</keyword>
<feature type="transmembrane region" description="Helical" evidence="2">
    <location>
        <begin position="389"/>
        <end position="412"/>
    </location>
</feature>
<feature type="transmembrane region" description="Helical" evidence="2">
    <location>
        <begin position="886"/>
        <end position="906"/>
    </location>
</feature>
<dbReference type="Gene3D" id="1.20.1600.10">
    <property type="entry name" value="Outer membrane efflux proteins (OEP)"/>
    <property type="match status" value="1"/>
</dbReference>
<reference evidence="3 4" key="1">
    <citation type="submission" date="2019-01" db="EMBL/GenBank/DDBJ databases">
        <title>Geovibrio thiophilus DSM 11263, complete genome.</title>
        <authorList>
            <person name="Spring S."/>
            <person name="Bunk B."/>
            <person name="Sproer C."/>
        </authorList>
    </citation>
    <scope>NUCLEOTIDE SEQUENCE [LARGE SCALE GENOMIC DNA]</scope>
    <source>
        <strain evidence="3 4">DSM 11263</strain>
    </source>
</reference>
<feature type="transmembrane region" description="Helical" evidence="2">
    <location>
        <begin position="528"/>
        <end position="547"/>
    </location>
</feature>
<dbReference type="OrthoDB" id="9759330at2"/>
<dbReference type="Gene3D" id="3.30.70.1430">
    <property type="entry name" value="Multidrug efflux transporter AcrB pore domain"/>
    <property type="match status" value="2"/>
</dbReference>